<organism evidence="1 2">
    <name type="scientific">Hydra vulgaris</name>
    <name type="common">Hydra</name>
    <name type="synonym">Hydra attenuata</name>
    <dbReference type="NCBI Taxonomy" id="6087"/>
    <lineage>
        <taxon>Eukaryota</taxon>
        <taxon>Metazoa</taxon>
        <taxon>Cnidaria</taxon>
        <taxon>Hydrozoa</taxon>
        <taxon>Hydroidolina</taxon>
        <taxon>Anthoathecata</taxon>
        <taxon>Aplanulata</taxon>
        <taxon>Hydridae</taxon>
        <taxon>Hydra</taxon>
    </lineage>
</organism>
<accession>A0ABM4D1T4</accession>
<gene>
    <name evidence="2" type="primary">LOC136088437</name>
</gene>
<dbReference type="PANTHER" id="PTHR45749">
    <property type="match status" value="1"/>
</dbReference>
<proteinExistence type="predicted"/>
<name>A0ABM4D1T4_HYDVU</name>
<evidence type="ECO:0000313" key="2">
    <source>
        <dbReference type="RefSeq" id="XP_065668219.1"/>
    </source>
</evidence>
<protein>
    <submittedName>
        <fullName evidence="2">Uncharacterized protein LOC136088437</fullName>
    </submittedName>
</protein>
<dbReference type="Proteomes" id="UP001652625">
    <property type="component" value="Chromosome 12"/>
</dbReference>
<sequence length="186" mass="21124">MNRSFDRKKENGAAGKKELVAASIDGDAKNFSYNSKILATSQKTEVGPEFDKEMKIDDVEDKYLISGNVQIIKCPISKIIREHDIGFLMFSQETGKAIITDVLKIEIIKQDHLKIAESHPGSTTYLSPKIQNELIHIIAYTVRANLLEKIHKEKYYGLMFDSTPDLAHREHMSELVRVKKLYLATS</sequence>
<dbReference type="RefSeq" id="XP_065668219.1">
    <property type="nucleotide sequence ID" value="XM_065812147.1"/>
</dbReference>
<reference evidence="2" key="1">
    <citation type="submission" date="2025-08" db="UniProtKB">
        <authorList>
            <consortium name="RefSeq"/>
        </authorList>
    </citation>
    <scope>IDENTIFICATION</scope>
</reference>
<dbReference type="GeneID" id="136088437"/>
<keyword evidence="1" id="KW-1185">Reference proteome</keyword>
<dbReference type="PANTHER" id="PTHR45749:SF21">
    <property type="entry name" value="DUF4371 DOMAIN-CONTAINING PROTEIN"/>
    <property type="match status" value="1"/>
</dbReference>
<evidence type="ECO:0000313" key="1">
    <source>
        <dbReference type="Proteomes" id="UP001652625"/>
    </source>
</evidence>